<dbReference type="InterPro" id="IPR027417">
    <property type="entry name" value="P-loop_NTPase"/>
</dbReference>
<protein>
    <submittedName>
        <fullName evidence="4">Sulfotransferase</fullName>
    </submittedName>
</protein>
<accession>A0A1D9G1U1</accession>
<evidence type="ECO:0000259" key="3">
    <source>
        <dbReference type="Pfam" id="PF00685"/>
    </source>
</evidence>
<evidence type="ECO:0000256" key="2">
    <source>
        <dbReference type="ARBA" id="ARBA00023180"/>
    </source>
</evidence>
<dbReference type="PANTHER" id="PTHR10605:SF56">
    <property type="entry name" value="BIFUNCTIONAL HEPARAN SULFATE N-DEACETYLASE_N-SULFOTRANSFERASE"/>
    <property type="match status" value="1"/>
</dbReference>
<dbReference type="Gene3D" id="3.40.50.300">
    <property type="entry name" value="P-loop containing nucleotide triphosphate hydrolases"/>
    <property type="match status" value="1"/>
</dbReference>
<gene>
    <name evidence="4" type="ORF">BJP36_18370</name>
</gene>
<dbReference type="GO" id="GO:0008146">
    <property type="term" value="F:sulfotransferase activity"/>
    <property type="evidence" value="ECO:0007669"/>
    <property type="project" value="InterPro"/>
</dbReference>
<feature type="domain" description="Sulfotransferase" evidence="3">
    <location>
        <begin position="8"/>
        <end position="272"/>
    </location>
</feature>
<reference evidence="5" key="1">
    <citation type="submission" date="2016-10" db="EMBL/GenBank/DDBJ databases">
        <title>Comparative genomics uncovers the prolific and rare metabolic potential of the cyanobacterial genus Moorea.</title>
        <authorList>
            <person name="Leao T."/>
            <person name="Castelao G."/>
            <person name="Korobeynikov A."/>
            <person name="Monroe E.A."/>
            <person name="Podell S."/>
            <person name="Glukhov E."/>
            <person name="Allen E."/>
            <person name="Gerwick W.H."/>
            <person name="Gerwick L."/>
        </authorList>
    </citation>
    <scope>NUCLEOTIDE SEQUENCE [LARGE SCALE GENOMIC DNA]</scope>
    <source>
        <strain evidence="5">JHB</strain>
    </source>
</reference>
<proteinExistence type="predicted"/>
<dbReference type="PANTHER" id="PTHR10605">
    <property type="entry name" value="HEPARAN SULFATE SULFOTRANSFERASE"/>
    <property type="match status" value="1"/>
</dbReference>
<organism evidence="4 5">
    <name type="scientific">Moorena producens (strain JHB)</name>
    <dbReference type="NCBI Taxonomy" id="1454205"/>
    <lineage>
        <taxon>Bacteria</taxon>
        <taxon>Bacillati</taxon>
        <taxon>Cyanobacteriota</taxon>
        <taxon>Cyanophyceae</taxon>
        <taxon>Coleofasciculales</taxon>
        <taxon>Coleofasciculaceae</taxon>
        <taxon>Moorena</taxon>
    </lineage>
</organism>
<dbReference type="SUPFAM" id="SSF52540">
    <property type="entry name" value="P-loop containing nucleoside triphosphate hydrolases"/>
    <property type="match status" value="1"/>
</dbReference>
<dbReference type="Pfam" id="PF00685">
    <property type="entry name" value="Sulfotransfer_1"/>
    <property type="match status" value="1"/>
</dbReference>
<keyword evidence="1" id="KW-0808">Transferase</keyword>
<evidence type="ECO:0000313" key="4">
    <source>
        <dbReference type="EMBL" id="AOY81588.1"/>
    </source>
</evidence>
<evidence type="ECO:0000256" key="1">
    <source>
        <dbReference type="ARBA" id="ARBA00022679"/>
    </source>
</evidence>
<sequence length="283" mass="33336">MATNASKPNFLCIGAQKAGTTWLYHNLKGHPQIWLPAYKEIHYFDEIHLDKSTVTRIERNRLSTLNRELNKKLKGETISYSYLKFLAHLAFSEVKDDQWYLALFKEATSEKAIGEITPAYSALPELGVKHIKSLLGDIKIIYLLRNPIKRAWSQVVTSRRWDTLDHQQISYEEWVDMIDAKYSLHKGHYTITITNYENYFAQEQILYLFYDDICLNPANLLQKVCDFLEIKYEETFFNSTMNSLFNNSPKMDIPEKVAEYLTEKYKEQEEFIIKRFQPASFKL</sequence>
<dbReference type="EMBL" id="CP017708">
    <property type="protein sequence ID" value="AOY81588.1"/>
    <property type="molecule type" value="Genomic_DNA"/>
</dbReference>
<evidence type="ECO:0000313" key="5">
    <source>
        <dbReference type="Proteomes" id="UP000176944"/>
    </source>
</evidence>
<dbReference type="AlphaFoldDB" id="A0A1D9G1U1"/>
<name>A0A1D9G1U1_MOOP1</name>
<dbReference type="Proteomes" id="UP000176944">
    <property type="component" value="Chromosome"/>
</dbReference>
<keyword evidence="2" id="KW-0325">Glycoprotein</keyword>
<dbReference type="InterPro" id="IPR037359">
    <property type="entry name" value="NST/OST"/>
</dbReference>
<dbReference type="InterPro" id="IPR000863">
    <property type="entry name" value="Sulfotransferase_dom"/>
</dbReference>